<organism evidence="2">
    <name type="scientific">freshwater metagenome</name>
    <dbReference type="NCBI Taxonomy" id="449393"/>
    <lineage>
        <taxon>unclassified sequences</taxon>
        <taxon>metagenomes</taxon>
        <taxon>ecological metagenomes</taxon>
    </lineage>
</organism>
<sequence>MAGSVRRRRLLGVVLLLLIGAGAVFLAASGSGGAAPESSAPEISVEESTTTAVPETTTTTMRRDIPGSQLAPGPASIYVLGDSVTLGAKLPMPTALAGWELVFDSKESRRIDQGIDIVQAKDGLVGRVLVVHLCTNWGGDDFGAAAARLMSSLADVDRVIWVTCVPWIPAVGAADEAIRALPSLYPNVVVADWAVVATTPGFTYDDGLHLRTEGAEGFAAMIAAAAGPPPLPV</sequence>
<dbReference type="AlphaFoldDB" id="A0A6J6G5K9"/>
<evidence type="ECO:0000256" key="1">
    <source>
        <dbReference type="SAM" id="MobiDB-lite"/>
    </source>
</evidence>
<dbReference type="EMBL" id="CAEZUP010000002">
    <property type="protein sequence ID" value="CAB4596487.1"/>
    <property type="molecule type" value="Genomic_DNA"/>
</dbReference>
<feature type="region of interest" description="Disordered" evidence="1">
    <location>
        <begin position="32"/>
        <end position="69"/>
    </location>
</feature>
<dbReference type="SUPFAM" id="SSF52266">
    <property type="entry name" value="SGNH hydrolase"/>
    <property type="match status" value="1"/>
</dbReference>
<accession>A0A6J6G5K9</accession>
<name>A0A6J6G5K9_9ZZZZ</name>
<feature type="compositionally biased region" description="Low complexity" evidence="1">
    <location>
        <begin position="32"/>
        <end position="60"/>
    </location>
</feature>
<evidence type="ECO:0000313" key="2">
    <source>
        <dbReference type="EMBL" id="CAB4596487.1"/>
    </source>
</evidence>
<proteinExistence type="predicted"/>
<gene>
    <name evidence="2" type="ORF">UFOPK1835_00091</name>
</gene>
<protein>
    <submittedName>
        <fullName evidence="2">Unannotated protein</fullName>
    </submittedName>
</protein>
<reference evidence="2" key="1">
    <citation type="submission" date="2020-05" db="EMBL/GenBank/DDBJ databases">
        <authorList>
            <person name="Chiriac C."/>
            <person name="Salcher M."/>
            <person name="Ghai R."/>
            <person name="Kavagutti S V."/>
        </authorList>
    </citation>
    <scope>NUCLEOTIDE SEQUENCE</scope>
</reference>